<dbReference type="AlphaFoldDB" id="A0A9P6TDY6"/>
<accession>A0A9P6TDY6</accession>
<keyword evidence="2" id="KW-1185">Reference proteome</keyword>
<dbReference type="EMBL" id="MU167232">
    <property type="protein sequence ID" value="KAG0148926.1"/>
    <property type="molecule type" value="Genomic_DNA"/>
</dbReference>
<dbReference type="Proteomes" id="UP000886653">
    <property type="component" value="Unassembled WGS sequence"/>
</dbReference>
<evidence type="ECO:0000313" key="1">
    <source>
        <dbReference type="EMBL" id="KAG0148926.1"/>
    </source>
</evidence>
<reference evidence="1" key="1">
    <citation type="submission" date="2013-11" db="EMBL/GenBank/DDBJ databases">
        <title>Genome sequence of the fusiform rust pathogen reveals effectors for host alternation and coevolution with pine.</title>
        <authorList>
            <consortium name="DOE Joint Genome Institute"/>
            <person name="Smith K."/>
            <person name="Pendleton A."/>
            <person name="Kubisiak T."/>
            <person name="Anderson C."/>
            <person name="Salamov A."/>
            <person name="Aerts A."/>
            <person name="Riley R."/>
            <person name="Clum A."/>
            <person name="Lindquist E."/>
            <person name="Ence D."/>
            <person name="Campbell M."/>
            <person name="Kronenberg Z."/>
            <person name="Feau N."/>
            <person name="Dhillon B."/>
            <person name="Hamelin R."/>
            <person name="Burleigh J."/>
            <person name="Smith J."/>
            <person name="Yandell M."/>
            <person name="Nelson C."/>
            <person name="Grigoriev I."/>
            <person name="Davis J."/>
        </authorList>
    </citation>
    <scope>NUCLEOTIDE SEQUENCE</scope>
    <source>
        <strain evidence="1">G11</strain>
    </source>
</reference>
<gene>
    <name evidence="1" type="ORF">CROQUDRAFT_669611</name>
</gene>
<organism evidence="1 2">
    <name type="scientific">Cronartium quercuum f. sp. fusiforme G11</name>
    <dbReference type="NCBI Taxonomy" id="708437"/>
    <lineage>
        <taxon>Eukaryota</taxon>
        <taxon>Fungi</taxon>
        <taxon>Dikarya</taxon>
        <taxon>Basidiomycota</taxon>
        <taxon>Pucciniomycotina</taxon>
        <taxon>Pucciniomycetes</taxon>
        <taxon>Pucciniales</taxon>
        <taxon>Coleosporiaceae</taxon>
        <taxon>Cronartium</taxon>
    </lineage>
</organism>
<sequence>MPTHHFTRLLMAPNNPPGNPHRSNLTASGRILPKLRFYGRDARISQELGPSTC</sequence>
<proteinExistence type="predicted"/>
<evidence type="ECO:0000313" key="2">
    <source>
        <dbReference type="Proteomes" id="UP000886653"/>
    </source>
</evidence>
<protein>
    <submittedName>
        <fullName evidence="1">Uncharacterized protein</fullName>
    </submittedName>
</protein>
<name>A0A9P6TDY6_9BASI</name>
<comment type="caution">
    <text evidence="1">The sequence shown here is derived from an EMBL/GenBank/DDBJ whole genome shotgun (WGS) entry which is preliminary data.</text>
</comment>